<feature type="compositionally biased region" description="Gly residues" evidence="1">
    <location>
        <begin position="1"/>
        <end position="13"/>
    </location>
</feature>
<evidence type="ECO:0000313" key="2">
    <source>
        <dbReference type="EMBL" id="MPC48901.1"/>
    </source>
</evidence>
<comment type="caution">
    <text evidence="2">The sequence shown here is derived from an EMBL/GenBank/DDBJ whole genome shotgun (WGS) entry which is preliminary data.</text>
</comment>
<evidence type="ECO:0000313" key="3">
    <source>
        <dbReference type="Proteomes" id="UP000324222"/>
    </source>
</evidence>
<feature type="region of interest" description="Disordered" evidence="1">
    <location>
        <begin position="1"/>
        <end position="65"/>
    </location>
</feature>
<evidence type="ECO:0000256" key="1">
    <source>
        <dbReference type="SAM" id="MobiDB-lite"/>
    </source>
</evidence>
<proteinExistence type="predicted"/>
<reference evidence="2 3" key="1">
    <citation type="submission" date="2019-05" db="EMBL/GenBank/DDBJ databases">
        <title>Another draft genome of Portunus trituberculatus and its Hox gene families provides insights of decapod evolution.</title>
        <authorList>
            <person name="Jeong J.-H."/>
            <person name="Song I."/>
            <person name="Kim S."/>
            <person name="Choi T."/>
            <person name="Kim D."/>
            <person name="Ryu S."/>
            <person name="Kim W."/>
        </authorList>
    </citation>
    <scope>NUCLEOTIDE SEQUENCE [LARGE SCALE GENOMIC DNA]</scope>
    <source>
        <tissue evidence="2">Muscle</tissue>
    </source>
</reference>
<name>A0A5B7FN12_PORTR</name>
<dbReference type="AlphaFoldDB" id="A0A5B7FN12"/>
<gene>
    <name evidence="2" type="ORF">E2C01_042687</name>
</gene>
<dbReference type="EMBL" id="VSRR010008547">
    <property type="protein sequence ID" value="MPC48901.1"/>
    <property type="molecule type" value="Genomic_DNA"/>
</dbReference>
<protein>
    <submittedName>
        <fullName evidence="2">Uncharacterized protein</fullName>
    </submittedName>
</protein>
<feature type="compositionally biased region" description="Basic and acidic residues" evidence="1">
    <location>
        <begin position="15"/>
        <end position="65"/>
    </location>
</feature>
<organism evidence="2 3">
    <name type="scientific">Portunus trituberculatus</name>
    <name type="common">Swimming crab</name>
    <name type="synonym">Neptunus trituberculatus</name>
    <dbReference type="NCBI Taxonomy" id="210409"/>
    <lineage>
        <taxon>Eukaryota</taxon>
        <taxon>Metazoa</taxon>
        <taxon>Ecdysozoa</taxon>
        <taxon>Arthropoda</taxon>
        <taxon>Crustacea</taxon>
        <taxon>Multicrustacea</taxon>
        <taxon>Malacostraca</taxon>
        <taxon>Eumalacostraca</taxon>
        <taxon>Eucarida</taxon>
        <taxon>Decapoda</taxon>
        <taxon>Pleocyemata</taxon>
        <taxon>Brachyura</taxon>
        <taxon>Eubrachyura</taxon>
        <taxon>Portunoidea</taxon>
        <taxon>Portunidae</taxon>
        <taxon>Portuninae</taxon>
        <taxon>Portunus</taxon>
    </lineage>
</organism>
<keyword evidence="3" id="KW-1185">Reference proteome</keyword>
<accession>A0A5B7FN12</accession>
<dbReference type="Proteomes" id="UP000324222">
    <property type="component" value="Unassembled WGS sequence"/>
</dbReference>
<sequence length="65" mass="7121">MEEGGVSGKGVNGGTEKEGSAGKETEVKGRQHEAIRVKTKDEGREERKGTRKERPGERARRNGLE</sequence>